<sequence>MQKITMLEKFSVTNFKNFNEKLTLDFAASDYQFNPQSIKDGIVKTAIVYGANASGKSNLGFAILDIVQHLTRWNNSDIHYNHYLNKLNKTPYAEFEYCFKFGQNKVIYRYSKMDHNTLLDESLHIDDKEVLSVRRIGVKDVNFSLQGTENLNKDIIDSDKLSIIRYVQENTVLIDSEETQIFKEFHGFVNKMLFFRSVEERSFIGLKNGEYNIFQDIIKKNNVQDFQEFLNEAGIACQLKTANDLFGERLVFMIGDEEVDFSSIASSGTLALSLFYFWYQRIQVNKTSFVFIDEFDAFYHHNLSKFVVKKLKEIDVQVIFTTHNTDIMSNDLLRPDCYFILANNQITPINKLTDQELRAAHNLQKLYKAHAFE</sequence>
<dbReference type="Pfam" id="PF13304">
    <property type="entry name" value="AAA_21"/>
    <property type="match status" value="1"/>
</dbReference>
<organism evidence="2 3">
    <name type="scientific">Candidatus Thiodubiliella endoseptemdiera</name>
    <dbReference type="NCBI Taxonomy" id="2738886"/>
    <lineage>
        <taxon>Bacteria</taxon>
        <taxon>Pseudomonadati</taxon>
        <taxon>Pseudomonadota</taxon>
        <taxon>Gammaproteobacteria</taxon>
        <taxon>Candidatus Pseudothioglobaceae</taxon>
        <taxon>Candidatus Thiodubiliella</taxon>
    </lineage>
</organism>
<accession>A0A853F487</accession>
<comment type="caution">
    <text evidence="2">The sequence shown here is derived from an EMBL/GenBank/DDBJ whole genome shotgun (WGS) entry which is preliminary data.</text>
</comment>
<dbReference type="SUPFAM" id="SSF52540">
    <property type="entry name" value="P-loop containing nucleoside triphosphate hydrolases"/>
    <property type="match status" value="1"/>
</dbReference>
<protein>
    <submittedName>
        <fullName evidence="2">ATP-binding protein</fullName>
    </submittedName>
</protein>
<dbReference type="GO" id="GO:0005524">
    <property type="term" value="F:ATP binding"/>
    <property type="evidence" value="ECO:0007669"/>
    <property type="project" value="UniProtKB-KW"/>
</dbReference>
<dbReference type="PANTHER" id="PTHR40396">
    <property type="entry name" value="ATPASE-LIKE PROTEIN"/>
    <property type="match status" value="1"/>
</dbReference>
<evidence type="ECO:0000259" key="1">
    <source>
        <dbReference type="Pfam" id="PF13304"/>
    </source>
</evidence>
<proteinExistence type="predicted"/>
<dbReference type="Gene3D" id="3.40.50.300">
    <property type="entry name" value="P-loop containing nucleotide triphosphate hydrolases"/>
    <property type="match status" value="1"/>
</dbReference>
<dbReference type="GO" id="GO:0016887">
    <property type="term" value="F:ATP hydrolysis activity"/>
    <property type="evidence" value="ECO:0007669"/>
    <property type="project" value="InterPro"/>
</dbReference>
<keyword evidence="2" id="KW-0547">Nucleotide-binding</keyword>
<dbReference type="Proteomes" id="UP000568751">
    <property type="component" value="Unassembled WGS sequence"/>
</dbReference>
<evidence type="ECO:0000313" key="3">
    <source>
        <dbReference type="Proteomes" id="UP000568751"/>
    </source>
</evidence>
<dbReference type="PANTHER" id="PTHR40396:SF1">
    <property type="entry name" value="ATPASE AAA-TYPE CORE DOMAIN-CONTAINING PROTEIN"/>
    <property type="match status" value="1"/>
</dbReference>
<dbReference type="InterPro" id="IPR003959">
    <property type="entry name" value="ATPase_AAA_core"/>
</dbReference>
<evidence type="ECO:0000313" key="2">
    <source>
        <dbReference type="EMBL" id="NYT26625.1"/>
    </source>
</evidence>
<dbReference type="AlphaFoldDB" id="A0A853F487"/>
<name>A0A853F487_9GAMM</name>
<reference evidence="2 3" key="1">
    <citation type="submission" date="2020-05" db="EMBL/GenBank/DDBJ databases">
        <title>Horizontal transmission and recombination maintain forever young bacterial symbiont genomes.</title>
        <authorList>
            <person name="Russell S.L."/>
            <person name="Pepper-Tunick E."/>
            <person name="Svedberg J."/>
            <person name="Byrne A."/>
            <person name="Ruelas Castillo J."/>
            <person name="Vollmers C."/>
            <person name="Beinart R.A."/>
            <person name="Corbett-Detig R."/>
        </authorList>
    </citation>
    <scope>NUCLEOTIDE SEQUENCE [LARGE SCALE GENOMIC DNA]</scope>
    <source>
        <strain evidence="2">455</strain>
    </source>
</reference>
<dbReference type="EMBL" id="JACCHT010000001">
    <property type="protein sequence ID" value="NYT26625.1"/>
    <property type="molecule type" value="Genomic_DNA"/>
</dbReference>
<keyword evidence="2" id="KW-0067">ATP-binding</keyword>
<dbReference type="InterPro" id="IPR027417">
    <property type="entry name" value="P-loop_NTPase"/>
</dbReference>
<gene>
    <name evidence="2" type="ORF">H0A76_01110</name>
</gene>
<feature type="domain" description="ATPase AAA-type core" evidence="1">
    <location>
        <begin position="47"/>
        <end position="328"/>
    </location>
</feature>